<dbReference type="Proteomes" id="UP000646776">
    <property type="component" value="Unassembled WGS sequence"/>
</dbReference>
<organism evidence="2 3">
    <name type="scientific">Streptomyces phaeofaciens</name>
    <dbReference type="NCBI Taxonomy" id="68254"/>
    <lineage>
        <taxon>Bacteria</taxon>
        <taxon>Bacillati</taxon>
        <taxon>Actinomycetota</taxon>
        <taxon>Actinomycetes</taxon>
        <taxon>Kitasatosporales</taxon>
        <taxon>Streptomycetaceae</taxon>
        <taxon>Streptomyces</taxon>
    </lineage>
</organism>
<dbReference type="AlphaFoldDB" id="A0A918HRS1"/>
<keyword evidence="3" id="KW-1185">Reference proteome</keyword>
<protein>
    <submittedName>
        <fullName evidence="2">Uncharacterized protein</fullName>
    </submittedName>
</protein>
<evidence type="ECO:0000313" key="3">
    <source>
        <dbReference type="Proteomes" id="UP000646776"/>
    </source>
</evidence>
<gene>
    <name evidence="2" type="ORF">GCM10010226_91830</name>
</gene>
<reference evidence="2" key="2">
    <citation type="submission" date="2020-09" db="EMBL/GenBank/DDBJ databases">
        <authorList>
            <person name="Sun Q."/>
            <person name="Ohkuma M."/>
        </authorList>
    </citation>
    <scope>NUCLEOTIDE SEQUENCE</scope>
    <source>
        <strain evidence="2">JCM 4125</strain>
    </source>
</reference>
<dbReference type="EMBL" id="BMSA01000068">
    <property type="protein sequence ID" value="GGU00618.1"/>
    <property type="molecule type" value="Genomic_DNA"/>
</dbReference>
<name>A0A918HRS1_9ACTN</name>
<feature type="compositionally biased region" description="Basic and acidic residues" evidence="1">
    <location>
        <begin position="24"/>
        <end position="34"/>
    </location>
</feature>
<reference evidence="2" key="1">
    <citation type="journal article" date="2014" name="Int. J. Syst. Evol. Microbiol.">
        <title>Complete genome sequence of Corynebacterium casei LMG S-19264T (=DSM 44701T), isolated from a smear-ripened cheese.</title>
        <authorList>
            <consortium name="US DOE Joint Genome Institute (JGI-PGF)"/>
            <person name="Walter F."/>
            <person name="Albersmeier A."/>
            <person name="Kalinowski J."/>
            <person name="Ruckert C."/>
        </authorList>
    </citation>
    <scope>NUCLEOTIDE SEQUENCE</scope>
    <source>
        <strain evidence="2">JCM 4125</strain>
    </source>
</reference>
<evidence type="ECO:0000313" key="2">
    <source>
        <dbReference type="EMBL" id="GGU00618.1"/>
    </source>
</evidence>
<feature type="region of interest" description="Disordered" evidence="1">
    <location>
        <begin position="1"/>
        <end position="34"/>
    </location>
</feature>
<accession>A0A918HRS1</accession>
<proteinExistence type="predicted"/>
<sequence>MATSKKLSAVVDERRQRAHNTSSRKQEFPEHDAPPLDAHACAGLLEAAVRITDQHTVDDATALLEPIAAGQGWKSAWGRNYLMTEPPFQAQLRLALEPLILFKPTRPARRHSIARRRNYGPEHIPARIPQSWFDRHFRHLDITGMQPRVFCRAISVRLYQEATGQPASSAPDFFRQHRRHFATGAMFGLNRWLENIKNSDLFGEALAGLIAELEAAEHLVNYQRRRDRMHNWQLTDPEWEAISCSLPPPRLGYEKYTEWEQSAASTYLWCHITQGERQFAPWVAQGGNVEEIHQVLRNLRYAKAHRRHRPLLDILTTLANRMEGAVDANEFDTGRLDVRPFLVAGGS</sequence>
<evidence type="ECO:0000256" key="1">
    <source>
        <dbReference type="SAM" id="MobiDB-lite"/>
    </source>
</evidence>
<comment type="caution">
    <text evidence="2">The sequence shown here is derived from an EMBL/GenBank/DDBJ whole genome shotgun (WGS) entry which is preliminary data.</text>
</comment>